<feature type="compositionally biased region" description="Acidic residues" evidence="1">
    <location>
        <begin position="107"/>
        <end position="124"/>
    </location>
</feature>
<dbReference type="OrthoDB" id="6737911at2759"/>
<name>A0A9P0CRX4_9CUCU</name>
<protein>
    <submittedName>
        <fullName evidence="2">Uncharacterized protein</fullName>
    </submittedName>
</protein>
<dbReference type="EMBL" id="OV651814">
    <property type="protein sequence ID" value="CAH1106936.1"/>
    <property type="molecule type" value="Genomic_DNA"/>
</dbReference>
<evidence type="ECO:0000256" key="1">
    <source>
        <dbReference type="SAM" id="MobiDB-lite"/>
    </source>
</evidence>
<evidence type="ECO:0000313" key="3">
    <source>
        <dbReference type="Proteomes" id="UP001153636"/>
    </source>
</evidence>
<gene>
    <name evidence="2" type="ORF">PSYICH_LOCUS7347</name>
</gene>
<dbReference type="Proteomes" id="UP001153636">
    <property type="component" value="Chromosome 2"/>
</dbReference>
<proteinExistence type="predicted"/>
<keyword evidence="3" id="KW-1185">Reference proteome</keyword>
<feature type="region of interest" description="Disordered" evidence="1">
    <location>
        <begin position="83"/>
        <end position="125"/>
    </location>
</feature>
<reference evidence="2" key="1">
    <citation type="submission" date="2022-01" db="EMBL/GenBank/DDBJ databases">
        <authorList>
            <person name="King R."/>
        </authorList>
    </citation>
    <scope>NUCLEOTIDE SEQUENCE</scope>
</reference>
<accession>A0A9P0CRX4</accession>
<dbReference type="AlphaFoldDB" id="A0A9P0CRX4"/>
<organism evidence="2 3">
    <name type="scientific">Psylliodes chrysocephalus</name>
    <dbReference type="NCBI Taxonomy" id="3402493"/>
    <lineage>
        <taxon>Eukaryota</taxon>
        <taxon>Metazoa</taxon>
        <taxon>Ecdysozoa</taxon>
        <taxon>Arthropoda</taxon>
        <taxon>Hexapoda</taxon>
        <taxon>Insecta</taxon>
        <taxon>Pterygota</taxon>
        <taxon>Neoptera</taxon>
        <taxon>Endopterygota</taxon>
        <taxon>Coleoptera</taxon>
        <taxon>Polyphaga</taxon>
        <taxon>Cucujiformia</taxon>
        <taxon>Chrysomeloidea</taxon>
        <taxon>Chrysomelidae</taxon>
        <taxon>Galerucinae</taxon>
        <taxon>Alticini</taxon>
        <taxon>Psylliodes</taxon>
    </lineage>
</organism>
<evidence type="ECO:0000313" key="2">
    <source>
        <dbReference type="EMBL" id="CAH1106936.1"/>
    </source>
</evidence>
<sequence>MKNYKINEGDEIFKTNAKKVDGAILPPCKAELHKHLKRTSYISHLWSHAYLPQPTEFSPTDYGWQDFGNKLIFQWFDGDQLPNSIDDKSINSEENQDQETNSQQEYDQSDEEDDDENYIFDNEDFGIIIDETNDSNSSCDFE</sequence>